<dbReference type="AlphaFoldDB" id="A0A239L3W9"/>
<keyword evidence="2" id="KW-1185">Reference proteome</keyword>
<protein>
    <submittedName>
        <fullName evidence="1">Uncharacterized protein</fullName>
    </submittedName>
</protein>
<name>A0A239L3W9_9BACT</name>
<proteinExistence type="predicted"/>
<evidence type="ECO:0000313" key="1">
    <source>
        <dbReference type="EMBL" id="SNT25141.1"/>
    </source>
</evidence>
<dbReference type="EMBL" id="FZOU01000006">
    <property type="protein sequence ID" value="SNT25141.1"/>
    <property type="molecule type" value="Genomic_DNA"/>
</dbReference>
<reference evidence="1 2" key="1">
    <citation type="submission" date="2017-06" db="EMBL/GenBank/DDBJ databases">
        <authorList>
            <person name="Kim H.J."/>
            <person name="Triplett B.A."/>
        </authorList>
    </citation>
    <scope>NUCLEOTIDE SEQUENCE [LARGE SCALE GENOMIC DNA]</scope>
    <source>
        <strain evidence="1 2">DSM 18704</strain>
    </source>
</reference>
<accession>A0A239L3W9</accession>
<gene>
    <name evidence="1" type="ORF">SAMN05421770_10691</name>
</gene>
<evidence type="ECO:0000313" key="2">
    <source>
        <dbReference type="Proteomes" id="UP000198356"/>
    </source>
</evidence>
<dbReference type="Proteomes" id="UP000198356">
    <property type="component" value="Unassembled WGS sequence"/>
</dbReference>
<organism evidence="1 2">
    <name type="scientific">Granulicella rosea</name>
    <dbReference type="NCBI Taxonomy" id="474952"/>
    <lineage>
        <taxon>Bacteria</taxon>
        <taxon>Pseudomonadati</taxon>
        <taxon>Acidobacteriota</taxon>
        <taxon>Terriglobia</taxon>
        <taxon>Terriglobales</taxon>
        <taxon>Acidobacteriaceae</taxon>
        <taxon>Granulicella</taxon>
    </lineage>
</organism>
<sequence length="30" mass="3646">MLRLKGRIQLDFVIRCKVRWIAALVYLITR</sequence>